<gene>
    <name evidence="1" type="ORF">LOK49_LG08G02202</name>
</gene>
<comment type="caution">
    <text evidence="1">The sequence shown here is derived from an EMBL/GenBank/DDBJ whole genome shotgun (WGS) entry which is preliminary data.</text>
</comment>
<sequence>MIKKIKAKARKTTKRLDYECGGKKVKVEKEKEHKDETISNKYLVAAWVPAQHEWLWPRLWVNGAEGEELGGSTAKSGADLLTDARDDLRLPAVFANPLKLCPSSSSKLSGSNALSPRGDCDFMTKAEVVQSGGVAELLVIHDKEDLLEMSCHEKNIVNIKIPVVMIAKSRGEAINKSMTGGREGELMLYSPNHPIVDFSVLFLWLMAVGTVISASLWLEITSRIC</sequence>
<keyword evidence="2" id="KW-1185">Reference proteome</keyword>
<reference evidence="1 2" key="1">
    <citation type="journal article" date="2022" name="Plant J.">
        <title>Chromosome-level genome of Camellia lanceoleosa provides a valuable resource for understanding genome evolution and self-incompatibility.</title>
        <authorList>
            <person name="Gong W."/>
            <person name="Xiao S."/>
            <person name="Wang L."/>
            <person name="Liao Z."/>
            <person name="Chang Y."/>
            <person name="Mo W."/>
            <person name="Hu G."/>
            <person name="Li W."/>
            <person name="Zhao G."/>
            <person name="Zhu H."/>
            <person name="Hu X."/>
            <person name="Ji K."/>
            <person name="Xiang X."/>
            <person name="Song Q."/>
            <person name="Yuan D."/>
            <person name="Jin S."/>
            <person name="Zhang L."/>
        </authorList>
    </citation>
    <scope>NUCLEOTIDE SEQUENCE [LARGE SCALE GENOMIC DNA]</scope>
    <source>
        <strain evidence="1">SQ_2022a</strain>
    </source>
</reference>
<proteinExistence type="predicted"/>
<dbReference type="EMBL" id="CM045766">
    <property type="protein sequence ID" value="KAI8003013.1"/>
    <property type="molecule type" value="Genomic_DNA"/>
</dbReference>
<accession>A0ACC0GR80</accession>
<evidence type="ECO:0000313" key="1">
    <source>
        <dbReference type="EMBL" id="KAI8003013.1"/>
    </source>
</evidence>
<protein>
    <submittedName>
        <fullName evidence="1">Signal peptide peptidase-like 3</fullName>
    </submittedName>
</protein>
<evidence type="ECO:0000313" key="2">
    <source>
        <dbReference type="Proteomes" id="UP001060215"/>
    </source>
</evidence>
<dbReference type="Proteomes" id="UP001060215">
    <property type="component" value="Chromosome 9"/>
</dbReference>
<name>A0ACC0GR80_9ERIC</name>
<organism evidence="1 2">
    <name type="scientific">Camellia lanceoleosa</name>
    <dbReference type="NCBI Taxonomy" id="1840588"/>
    <lineage>
        <taxon>Eukaryota</taxon>
        <taxon>Viridiplantae</taxon>
        <taxon>Streptophyta</taxon>
        <taxon>Embryophyta</taxon>
        <taxon>Tracheophyta</taxon>
        <taxon>Spermatophyta</taxon>
        <taxon>Magnoliopsida</taxon>
        <taxon>eudicotyledons</taxon>
        <taxon>Gunneridae</taxon>
        <taxon>Pentapetalae</taxon>
        <taxon>asterids</taxon>
        <taxon>Ericales</taxon>
        <taxon>Theaceae</taxon>
        <taxon>Camellia</taxon>
    </lineage>
</organism>